<evidence type="ECO:0000256" key="3">
    <source>
        <dbReference type="ARBA" id="ARBA00022759"/>
    </source>
</evidence>
<name>A0A8H3YWF5_VENIN</name>
<dbReference type="Gene3D" id="3.90.730.10">
    <property type="entry name" value="Ribonuclease T2-like"/>
    <property type="match status" value="1"/>
</dbReference>
<dbReference type="Proteomes" id="UP000447873">
    <property type="component" value="Unassembled WGS sequence"/>
</dbReference>
<dbReference type="EMBL" id="WNWS01000173">
    <property type="protein sequence ID" value="KAE9976495.1"/>
    <property type="molecule type" value="Genomic_DNA"/>
</dbReference>
<feature type="active site" evidence="5">
    <location>
        <position position="147"/>
    </location>
</feature>
<dbReference type="GO" id="GO:0003723">
    <property type="term" value="F:RNA binding"/>
    <property type="evidence" value="ECO:0007669"/>
    <property type="project" value="InterPro"/>
</dbReference>
<evidence type="ECO:0000313" key="10">
    <source>
        <dbReference type="Proteomes" id="UP000447873"/>
    </source>
</evidence>
<dbReference type="OrthoDB" id="435754at2759"/>
<keyword evidence="4" id="KW-1015">Disulfide bond</keyword>
<dbReference type="InterPro" id="IPR036430">
    <property type="entry name" value="RNase_T2-like_sf"/>
</dbReference>
<evidence type="ECO:0000313" key="8">
    <source>
        <dbReference type="EMBL" id="KAE9976495.1"/>
    </source>
</evidence>
<dbReference type="GO" id="GO:0006401">
    <property type="term" value="P:RNA catabolic process"/>
    <property type="evidence" value="ECO:0007669"/>
    <property type="project" value="TreeGrafter"/>
</dbReference>
<reference evidence="8 10" key="1">
    <citation type="submission" date="2018-12" db="EMBL/GenBank/DDBJ databases">
        <title>Venturia inaequalis Genome Resource.</title>
        <authorList>
            <person name="Lichtner F.J."/>
        </authorList>
    </citation>
    <scope>NUCLEOTIDE SEQUENCE [LARGE SCALE GENOMIC DNA]</scope>
    <source>
        <strain evidence="8 10">120213</strain>
        <strain evidence="9 11">DMI_063113</strain>
    </source>
</reference>
<dbReference type="Pfam" id="PF00445">
    <property type="entry name" value="Ribonuclease_T2"/>
    <property type="match status" value="1"/>
</dbReference>
<accession>A0A8H3YWF5</accession>
<evidence type="ECO:0000256" key="6">
    <source>
        <dbReference type="RuleBase" id="RU004328"/>
    </source>
</evidence>
<keyword evidence="3" id="KW-0255">Endonuclease</keyword>
<evidence type="ECO:0000313" key="9">
    <source>
        <dbReference type="EMBL" id="KAE9989288.1"/>
    </source>
</evidence>
<keyword evidence="3" id="KW-0540">Nuclease</keyword>
<comment type="similarity">
    <text evidence="1 6">Belongs to the RNase T2 family.</text>
</comment>
<keyword evidence="3" id="KW-0378">Hydrolase</keyword>
<dbReference type="EMBL" id="WNWR01000195">
    <property type="protein sequence ID" value="KAE9989288.1"/>
    <property type="molecule type" value="Genomic_DNA"/>
</dbReference>
<evidence type="ECO:0000256" key="2">
    <source>
        <dbReference type="ARBA" id="ARBA00012571"/>
    </source>
</evidence>
<dbReference type="EC" id="4.6.1.19" evidence="2"/>
<dbReference type="GO" id="GO:0033897">
    <property type="term" value="F:ribonuclease T2 activity"/>
    <property type="evidence" value="ECO:0007669"/>
    <property type="project" value="UniProtKB-EC"/>
</dbReference>
<dbReference type="PANTHER" id="PTHR11240">
    <property type="entry name" value="RIBONUCLEASE T2"/>
    <property type="match status" value="1"/>
</dbReference>
<comment type="caution">
    <text evidence="8">The sequence shown here is derived from an EMBL/GenBank/DDBJ whole genome shotgun (WGS) entry which is preliminary data.</text>
</comment>
<dbReference type="GO" id="GO:0005576">
    <property type="term" value="C:extracellular region"/>
    <property type="evidence" value="ECO:0007669"/>
    <property type="project" value="TreeGrafter"/>
</dbReference>
<keyword evidence="11" id="KW-1185">Reference proteome</keyword>
<feature type="chain" id="PRO_5044691073" description="ribonuclease T2" evidence="7">
    <location>
        <begin position="25"/>
        <end position="279"/>
    </location>
</feature>
<feature type="active site" evidence="5">
    <location>
        <position position="83"/>
    </location>
</feature>
<organism evidence="8 10">
    <name type="scientific">Venturia inaequalis</name>
    <name type="common">Apple scab fungus</name>
    <dbReference type="NCBI Taxonomy" id="5025"/>
    <lineage>
        <taxon>Eukaryota</taxon>
        <taxon>Fungi</taxon>
        <taxon>Dikarya</taxon>
        <taxon>Ascomycota</taxon>
        <taxon>Pezizomycotina</taxon>
        <taxon>Dothideomycetes</taxon>
        <taxon>Pleosporomycetidae</taxon>
        <taxon>Venturiales</taxon>
        <taxon>Venturiaceae</taxon>
        <taxon>Venturia</taxon>
    </lineage>
</organism>
<dbReference type="PROSITE" id="PS00530">
    <property type="entry name" value="RNASE_T2_1"/>
    <property type="match status" value="1"/>
</dbReference>
<proteinExistence type="inferred from homology"/>
<feature type="active site" evidence="5">
    <location>
        <position position="151"/>
    </location>
</feature>
<dbReference type="PANTHER" id="PTHR11240:SF22">
    <property type="entry name" value="RIBONUCLEASE T2"/>
    <property type="match status" value="1"/>
</dbReference>
<dbReference type="PROSITE" id="PS00531">
    <property type="entry name" value="RNASE_T2_2"/>
    <property type="match status" value="1"/>
</dbReference>
<dbReference type="InterPro" id="IPR018188">
    <property type="entry name" value="RNase_T2_His_AS_1"/>
</dbReference>
<dbReference type="SUPFAM" id="SSF55895">
    <property type="entry name" value="Ribonuclease Rh-like"/>
    <property type="match status" value="1"/>
</dbReference>
<feature type="signal peptide" evidence="7">
    <location>
        <begin position="1"/>
        <end position="24"/>
    </location>
</feature>
<dbReference type="InterPro" id="IPR033130">
    <property type="entry name" value="RNase_T2_His_AS_2"/>
</dbReference>
<sequence>MWAIKNASFALSLLFLYLFVTADASPATYNPICSKSELDILSCSSASLITNSCCVESPGGLLIVAQLYNFNPGLGPGDSWTMHGLWPDFCNGSYPSSCDSSRAYTDIPAALKTYKQYQLLDYMTEWWRNDPIVTTENGTDADLWAHEFGKHGTCMSTLHPDCYPGYQPELELVDFYSTSVRLFKNYPTSNFLAACDIIPSNTTTYDLADIERCLANATGGFTPHMGCSRNTGYLNEVWYYGHLRGRIDGGTFEGTNSTFKSTCPATGIKYPPKLNSNGY</sequence>
<dbReference type="InterPro" id="IPR033697">
    <property type="entry name" value="Ribonuclease_T2_eukaryotic"/>
</dbReference>
<dbReference type="InterPro" id="IPR001568">
    <property type="entry name" value="RNase_T2-like"/>
</dbReference>
<evidence type="ECO:0000256" key="4">
    <source>
        <dbReference type="ARBA" id="ARBA00023157"/>
    </source>
</evidence>
<gene>
    <name evidence="9" type="ORF">EG327_002906</name>
    <name evidence="8" type="ORF">EG328_002611</name>
</gene>
<protein>
    <recommendedName>
        <fullName evidence="2">ribonuclease T2</fullName>
        <ecNumber evidence="2">4.6.1.19</ecNumber>
    </recommendedName>
</protein>
<evidence type="ECO:0000313" key="11">
    <source>
        <dbReference type="Proteomes" id="UP000490939"/>
    </source>
</evidence>
<keyword evidence="7" id="KW-0732">Signal</keyword>
<evidence type="ECO:0000256" key="1">
    <source>
        <dbReference type="ARBA" id="ARBA00007469"/>
    </source>
</evidence>
<dbReference type="AlphaFoldDB" id="A0A8H3YWF5"/>
<evidence type="ECO:0000256" key="5">
    <source>
        <dbReference type="PIRSR" id="PIRSR633697-1"/>
    </source>
</evidence>
<evidence type="ECO:0000256" key="7">
    <source>
        <dbReference type="SAM" id="SignalP"/>
    </source>
</evidence>
<dbReference type="Proteomes" id="UP000490939">
    <property type="component" value="Unassembled WGS sequence"/>
</dbReference>
<dbReference type="CDD" id="cd01061">
    <property type="entry name" value="RNase_T2_euk"/>
    <property type="match status" value="1"/>
</dbReference>